<protein>
    <recommendedName>
        <fullName evidence="6">O-antigen ligase-related domain-containing protein</fullName>
    </recommendedName>
</protein>
<feature type="transmembrane region" description="Helical" evidence="5">
    <location>
        <begin position="83"/>
        <end position="102"/>
    </location>
</feature>
<evidence type="ECO:0000256" key="3">
    <source>
        <dbReference type="ARBA" id="ARBA00022989"/>
    </source>
</evidence>
<dbReference type="EMBL" id="BJUW01000007">
    <property type="protein sequence ID" value="GEK86618.1"/>
    <property type="molecule type" value="Genomic_DNA"/>
</dbReference>
<dbReference type="PANTHER" id="PTHR37422">
    <property type="entry name" value="TEICHURONIC ACID BIOSYNTHESIS PROTEIN TUAE"/>
    <property type="match status" value="1"/>
</dbReference>
<keyword evidence="8" id="KW-1185">Reference proteome</keyword>
<feature type="transmembrane region" description="Helical" evidence="5">
    <location>
        <begin position="253"/>
        <end position="273"/>
    </location>
</feature>
<feature type="transmembrane region" description="Helical" evidence="5">
    <location>
        <begin position="410"/>
        <end position="429"/>
    </location>
</feature>
<organism evidence="7 8">
    <name type="scientific">Microbacterium aerolatum</name>
    <dbReference type="NCBI Taxonomy" id="153731"/>
    <lineage>
        <taxon>Bacteria</taxon>
        <taxon>Bacillati</taxon>
        <taxon>Actinomycetota</taxon>
        <taxon>Actinomycetes</taxon>
        <taxon>Micrococcales</taxon>
        <taxon>Microbacteriaceae</taxon>
        <taxon>Microbacterium</taxon>
    </lineage>
</organism>
<sequence length="451" mass="49577">MRIYAVAVMFSVFAYSFWFNLLGVYGAGLLLLALTLCTAVVWLARRHHYPGVGRLTLPSVPWASMLYLALALLSVAWSAWPSVTLLTWVLLASATMHGLFLVDQLDGQGVVLISGWALQLAMALSLFLELWVATIRGHPLLPNFAHVPTNPDPHWYWVRGNLLDGVVTGGRIQGIVGNSNLLAALCLLAMIICVAQFLDRQANRLYLVLMFTLSCWLFVRANSATMIVTVVVIVVAVVVIGMFRVAKSRRVRTSLAVGLGTLFMVLGVAAVVLRGPIAGFLGKDATFTGRARIWELVIGRAIEAPVLGNGFASPWLPWDPAFSRWIVDHDITVFQAHNMWLDVFMQLGFVGVACIALIVGIAIRNGWLLAQADRTAVSSSFLPPKRSNLIPFLAMLVLLVQGLTESSPVMLWGWTLLTMISALGSRLSATGYRNRYRRHVRQVLIQDESSD</sequence>
<reference evidence="7 8" key="1">
    <citation type="submission" date="2019-07" db="EMBL/GenBank/DDBJ databases">
        <title>Whole genome shotgun sequence of Microbacterium aerolatum NBRC 103071.</title>
        <authorList>
            <person name="Hosoyama A."/>
            <person name="Uohara A."/>
            <person name="Ohji S."/>
            <person name="Ichikawa N."/>
        </authorList>
    </citation>
    <scope>NUCLEOTIDE SEQUENCE [LARGE SCALE GENOMIC DNA]</scope>
    <source>
        <strain evidence="7 8">NBRC 103071</strain>
    </source>
</reference>
<evidence type="ECO:0000313" key="7">
    <source>
        <dbReference type="EMBL" id="GEK86618.1"/>
    </source>
</evidence>
<evidence type="ECO:0000313" key="8">
    <source>
        <dbReference type="Proteomes" id="UP000321225"/>
    </source>
</evidence>
<evidence type="ECO:0000256" key="2">
    <source>
        <dbReference type="ARBA" id="ARBA00022692"/>
    </source>
</evidence>
<dbReference type="PANTHER" id="PTHR37422:SF13">
    <property type="entry name" value="LIPOPOLYSACCHARIDE BIOSYNTHESIS PROTEIN PA4999-RELATED"/>
    <property type="match status" value="1"/>
</dbReference>
<feature type="transmembrane region" description="Helical" evidence="5">
    <location>
        <begin position="24"/>
        <end position="43"/>
    </location>
</feature>
<dbReference type="AlphaFoldDB" id="A0A511AEN1"/>
<keyword evidence="4 5" id="KW-0472">Membrane</keyword>
<evidence type="ECO:0000256" key="1">
    <source>
        <dbReference type="ARBA" id="ARBA00004141"/>
    </source>
</evidence>
<evidence type="ECO:0000259" key="6">
    <source>
        <dbReference type="Pfam" id="PF04932"/>
    </source>
</evidence>
<dbReference type="Proteomes" id="UP000321225">
    <property type="component" value="Unassembled WGS sequence"/>
</dbReference>
<keyword evidence="3 5" id="KW-1133">Transmembrane helix</keyword>
<keyword evidence="2 5" id="KW-0812">Transmembrane</keyword>
<dbReference type="Pfam" id="PF04932">
    <property type="entry name" value="Wzy_C"/>
    <property type="match status" value="1"/>
</dbReference>
<proteinExistence type="predicted"/>
<dbReference type="InterPro" id="IPR051533">
    <property type="entry name" value="WaaL-like"/>
</dbReference>
<evidence type="ECO:0000256" key="4">
    <source>
        <dbReference type="ARBA" id="ARBA00023136"/>
    </source>
</evidence>
<feature type="transmembrane region" description="Helical" evidence="5">
    <location>
        <begin position="109"/>
        <end position="133"/>
    </location>
</feature>
<feature type="transmembrane region" description="Helical" evidence="5">
    <location>
        <begin position="343"/>
        <end position="367"/>
    </location>
</feature>
<dbReference type="InterPro" id="IPR007016">
    <property type="entry name" value="O-antigen_ligase-rel_domated"/>
</dbReference>
<dbReference type="GO" id="GO:0016020">
    <property type="term" value="C:membrane"/>
    <property type="evidence" value="ECO:0007669"/>
    <property type="project" value="UniProtKB-SubCell"/>
</dbReference>
<gene>
    <name evidence="7" type="ORF">MAE01_17940</name>
</gene>
<feature type="transmembrane region" description="Helical" evidence="5">
    <location>
        <begin position="181"/>
        <end position="198"/>
    </location>
</feature>
<dbReference type="RefSeq" id="WP_147039229.1">
    <property type="nucleotide sequence ID" value="NZ_BMCD01000001.1"/>
</dbReference>
<feature type="transmembrane region" description="Helical" evidence="5">
    <location>
        <begin position="388"/>
        <end position="404"/>
    </location>
</feature>
<comment type="caution">
    <text evidence="7">The sequence shown here is derived from an EMBL/GenBank/DDBJ whole genome shotgun (WGS) entry which is preliminary data.</text>
</comment>
<name>A0A511AEN1_9MICO</name>
<feature type="transmembrane region" description="Helical" evidence="5">
    <location>
        <begin position="55"/>
        <end position="77"/>
    </location>
</feature>
<evidence type="ECO:0000256" key="5">
    <source>
        <dbReference type="SAM" id="Phobius"/>
    </source>
</evidence>
<accession>A0A511AEN1</accession>
<feature type="domain" description="O-antigen ligase-related" evidence="6">
    <location>
        <begin position="210"/>
        <end position="355"/>
    </location>
</feature>
<dbReference type="OrthoDB" id="1118146at2"/>
<comment type="subcellular location">
    <subcellularLocation>
        <location evidence="1">Membrane</location>
        <topology evidence="1">Multi-pass membrane protein</topology>
    </subcellularLocation>
</comment>
<feature type="transmembrane region" description="Helical" evidence="5">
    <location>
        <begin position="227"/>
        <end position="246"/>
    </location>
</feature>